<gene>
    <name evidence="3" type="ORF">A2589_03085</name>
</gene>
<accession>A0A1G2QI72</accession>
<feature type="domain" description="DUF5667" evidence="2">
    <location>
        <begin position="87"/>
        <end position="181"/>
    </location>
</feature>
<evidence type="ECO:0000259" key="2">
    <source>
        <dbReference type="Pfam" id="PF18915"/>
    </source>
</evidence>
<evidence type="ECO:0000256" key="1">
    <source>
        <dbReference type="SAM" id="MobiDB-lite"/>
    </source>
</evidence>
<dbReference type="AlphaFoldDB" id="A0A1G2QI72"/>
<dbReference type="Pfam" id="PF18915">
    <property type="entry name" value="DUF5667"/>
    <property type="match status" value="1"/>
</dbReference>
<proteinExistence type="predicted"/>
<dbReference type="InterPro" id="IPR043725">
    <property type="entry name" value="DUF5667"/>
</dbReference>
<feature type="compositionally biased region" description="Polar residues" evidence="1">
    <location>
        <begin position="298"/>
        <end position="329"/>
    </location>
</feature>
<comment type="caution">
    <text evidence="3">The sequence shown here is derived from an EMBL/GenBank/DDBJ whole genome shotgun (WGS) entry which is preliminary data.</text>
</comment>
<feature type="region of interest" description="Disordered" evidence="1">
    <location>
        <begin position="266"/>
        <end position="345"/>
    </location>
</feature>
<evidence type="ECO:0000313" key="3">
    <source>
        <dbReference type="EMBL" id="OHA59799.1"/>
    </source>
</evidence>
<reference evidence="3 4" key="1">
    <citation type="journal article" date="2016" name="Nat. Commun.">
        <title>Thousands of microbial genomes shed light on interconnected biogeochemical processes in an aquifer system.</title>
        <authorList>
            <person name="Anantharaman K."/>
            <person name="Brown C.T."/>
            <person name="Hug L.A."/>
            <person name="Sharon I."/>
            <person name="Castelle C.J."/>
            <person name="Probst A.J."/>
            <person name="Thomas B.C."/>
            <person name="Singh A."/>
            <person name="Wilkins M.J."/>
            <person name="Karaoz U."/>
            <person name="Brodie E.L."/>
            <person name="Williams K.H."/>
            <person name="Hubbard S.S."/>
            <person name="Banfield J.F."/>
        </authorList>
    </citation>
    <scope>NUCLEOTIDE SEQUENCE [LARGE SCALE GENOMIC DNA]</scope>
</reference>
<dbReference type="Proteomes" id="UP000177838">
    <property type="component" value="Unassembled WGS sequence"/>
</dbReference>
<protein>
    <recommendedName>
        <fullName evidence="2">DUF5667 domain-containing protein</fullName>
    </recommendedName>
</protein>
<evidence type="ECO:0000313" key="4">
    <source>
        <dbReference type="Proteomes" id="UP000177838"/>
    </source>
</evidence>
<feature type="region of interest" description="Disordered" evidence="1">
    <location>
        <begin position="198"/>
        <end position="222"/>
    </location>
</feature>
<dbReference type="EMBL" id="MHTK01000005">
    <property type="protein sequence ID" value="OHA59799.1"/>
    <property type="molecule type" value="Genomic_DNA"/>
</dbReference>
<name>A0A1G2QI72_9BACT</name>
<organism evidence="3 4">
    <name type="scientific">Candidatus Vogelbacteria bacterium RIFOXYD1_FULL_46_19</name>
    <dbReference type="NCBI Taxonomy" id="1802439"/>
    <lineage>
        <taxon>Bacteria</taxon>
        <taxon>Candidatus Vogeliibacteriota</taxon>
    </lineage>
</organism>
<sequence>MNDAEIQKHLASLKKIQLEPNIKARILEAILEKNYTRAGFNSSDQKNSGGYMDLRLILGRFLPPKPVLAGLAVFLFALSGVSYAAEGTVPGDFLYPIKTDVNENIISAITPAGEKSNTWHLTQAKRRLAEAVILAQNNQLTPEFENTLVELFSDHVAFLYQVESASAASVTTNEKEGVTALAEETRAMATTLEVTKKSDTALRSKESFTPPPASNRKLITNQPAKADVPADFIADLENYKQMLETAQSDKAPLKMIDLVNGQLNVLKPNQTPQSEHQDGAPFRPTSLFEPAESEEGANLTTNSTNPSSKGPSETIVTKDNSKENLTSDNDPLKPVTKGPPQILPAATSLLENPSLLPLLKF</sequence>